<dbReference type="RefSeq" id="WP_202750245.1">
    <property type="nucleotide sequence ID" value="NZ_JAESWC010000014.1"/>
</dbReference>
<evidence type="ECO:0008006" key="4">
    <source>
        <dbReference type="Google" id="ProtNLM"/>
    </source>
</evidence>
<reference evidence="2 3" key="1">
    <citation type="submission" date="2021-01" db="EMBL/GenBank/DDBJ databases">
        <title>Genome public.</title>
        <authorList>
            <person name="Liu C."/>
            <person name="Sun Q."/>
        </authorList>
    </citation>
    <scope>NUCLEOTIDE SEQUENCE [LARGE SCALE GENOMIC DNA]</scope>
    <source>
        <strain evidence="2 3">YIM B02515</strain>
    </source>
</reference>
<feature type="signal peptide" evidence="1">
    <location>
        <begin position="1"/>
        <end position="25"/>
    </location>
</feature>
<name>A0ABS1TDQ9_9CLOT</name>
<organism evidence="2 3">
    <name type="scientific">Clostridium rhizosphaerae</name>
    <dbReference type="NCBI Taxonomy" id="2803861"/>
    <lineage>
        <taxon>Bacteria</taxon>
        <taxon>Bacillati</taxon>
        <taxon>Bacillota</taxon>
        <taxon>Clostridia</taxon>
        <taxon>Eubacteriales</taxon>
        <taxon>Clostridiaceae</taxon>
        <taxon>Clostridium</taxon>
    </lineage>
</organism>
<accession>A0ABS1TDQ9</accession>
<evidence type="ECO:0000313" key="3">
    <source>
        <dbReference type="Proteomes" id="UP000632377"/>
    </source>
</evidence>
<feature type="chain" id="PRO_5047525726" description="Camelysin metallo-endopeptidase" evidence="1">
    <location>
        <begin position="26"/>
        <end position="223"/>
    </location>
</feature>
<evidence type="ECO:0000313" key="2">
    <source>
        <dbReference type="EMBL" id="MBL4937501.1"/>
    </source>
</evidence>
<dbReference type="NCBIfam" id="TIGR04088">
    <property type="entry name" value="cognate_SipW"/>
    <property type="match status" value="1"/>
</dbReference>
<sequence>MNKKSIGALLLSAALLVGSTGATFAYFTDQKKTDVQSITLGNLHVDFQPVSGNANWDVVGRAVPNYIEAAKIDLKSALELIDNGYDEIVKADKNNIANVAPGDVLRKTFTLKNTGSLDAKVKLSIADAQVVGMDNTAALLPCGNHLFKAYTLNSDGTLGDDVLLTVDATNPGSFILDAKKGESIAILTMVYLDSSINNGGMDKNIKFDVQVDATQWNNPGWNN</sequence>
<keyword evidence="1" id="KW-0732">Signal</keyword>
<dbReference type="Proteomes" id="UP000632377">
    <property type="component" value="Unassembled WGS sequence"/>
</dbReference>
<proteinExistence type="predicted"/>
<gene>
    <name evidence="2" type="ORF">JK636_17410</name>
</gene>
<protein>
    <recommendedName>
        <fullName evidence="4">Camelysin metallo-endopeptidase</fullName>
    </recommendedName>
</protein>
<comment type="caution">
    <text evidence="2">The sequence shown here is derived from an EMBL/GenBank/DDBJ whole genome shotgun (WGS) entry which is preliminary data.</text>
</comment>
<keyword evidence="3" id="KW-1185">Reference proteome</keyword>
<dbReference type="InterPro" id="IPR023833">
    <property type="entry name" value="Signal_pept_SipW-depend-type"/>
</dbReference>
<evidence type="ECO:0000256" key="1">
    <source>
        <dbReference type="SAM" id="SignalP"/>
    </source>
</evidence>
<dbReference type="EMBL" id="JAESWC010000014">
    <property type="protein sequence ID" value="MBL4937501.1"/>
    <property type="molecule type" value="Genomic_DNA"/>
</dbReference>